<dbReference type="InterPro" id="IPR004556">
    <property type="entry name" value="HemK-like"/>
</dbReference>
<keyword evidence="9" id="KW-1185">Reference proteome</keyword>
<comment type="similarity">
    <text evidence="5">Belongs to the protein N5-glutamine methyltransferase family. PrmC subfamily.</text>
</comment>
<feature type="binding site" evidence="5">
    <location>
        <begin position="115"/>
        <end position="119"/>
    </location>
    <ligand>
        <name>S-adenosyl-L-methionine</name>
        <dbReference type="ChEBI" id="CHEBI:59789"/>
    </ligand>
</feature>
<dbReference type="InterPro" id="IPR040758">
    <property type="entry name" value="PrmC_N"/>
</dbReference>
<dbReference type="Gene3D" id="1.10.8.10">
    <property type="entry name" value="DNA helicase RuvA subunit, C-terminal domain"/>
    <property type="match status" value="1"/>
</dbReference>
<dbReference type="SUPFAM" id="SSF53335">
    <property type="entry name" value="S-adenosyl-L-methionine-dependent methyltransferases"/>
    <property type="match status" value="1"/>
</dbReference>
<dbReference type="GO" id="GO:0003676">
    <property type="term" value="F:nucleic acid binding"/>
    <property type="evidence" value="ECO:0007669"/>
    <property type="project" value="InterPro"/>
</dbReference>
<comment type="function">
    <text evidence="5">Methylates the class 1 translation termination release factors RF1/PrfA and RF2/PrfB on the glutamine residue of the universally conserved GGQ motif.</text>
</comment>
<comment type="catalytic activity">
    <reaction evidence="4 5">
        <text>L-glutaminyl-[peptide chain release factor] + S-adenosyl-L-methionine = N(5)-methyl-L-glutaminyl-[peptide chain release factor] + S-adenosyl-L-homocysteine + H(+)</text>
        <dbReference type="Rhea" id="RHEA:42896"/>
        <dbReference type="Rhea" id="RHEA-COMP:10271"/>
        <dbReference type="Rhea" id="RHEA-COMP:10272"/>
        <dbReference type="ChEBI" id="CHEBI:15378"/>
        <dbReference type="ChEBI" id="CHEBI:30011"/>
        <dbReference type="ChEBI" id="CHEBI:57856"/>
        <dbReference type="ChEBI" id="CHEBI:59789"/>
        <dbReference type="ChEBI" id="CHEBI:61891"/>
        <dbReference type="EC" id="2.1.1.297"/>
    </reaction>
</comment>
<dbReference type="InterPro" id="IPR019874">
    <property type="entry name" value="RF_methyltr_PrmC"/>
</dbReference>
<dbReference type="AlphaFoldDB" id="A0A844YHQ3"/>
<dbReference type="InterPro" id="IPR029063">
    <property type="entry name" value="SAM-dependent_MTases_sf"/>
</dbReference>
<feature type="domain" description="Methyltransferase small" evidence="6">
    <location>
        <begin position="102"/>
        <end position="193"/>
    </location>
</feature>
<dbReference type="GO" id="GO:0032259">
    <property type="term" value="P:methylation"/>
    <property type="evidence" value="ECO:0007669"/>
    <property type="project" value="UniProtKB-KW"/>
</dbReference>
<accession>A0A844YHQ3</accession>
<gene>
    <name evidence="5 8" type="primary">prmC</name>
    <name evidence="8" type="ORF">GRI48_07545</name>
</gene>
<evidence type="ECO:0000256" key="4">
    <source>
        <dbReference type="ARBA" id="ARBA00048391"/>
    </source>
</evidence>
<dbReference type="Pfam" id="PF17827">
    <property type="entry name" value="PrmC_N"/>
    <property type="match status" value="1"/>
</dbReference>
<dbReference type="HAMAP" id="MF_02126">
    <property type="entry name" value="RF_methyltr_PrmC"/>
    <property type="match status" value="1"/>
</dbReference>
<name>A0A844YHQ3_9SPHN</name>
<dbReference type="GO" id="GO:0102559">
    <property type="term" value="F:peptide chain release factor N(5)-glutamine methyltransferase activity"/>
    <property type="evidence" value="ECO:0007669"/>
    <property type="project" value="UniProtKB-EC"/>
</dbReference>
<organism evidence="8 9">
    <name type="scientific">Qipengyuania oceanensis</name>
    <dbReference type="NCBI Taxonomy" id="1463597"/>
    <lineage>
        <taxon>Bacteria</taxon>
        <taxon>Pseudomonadati</taxon>
        <taxon>Pseudomonadota</taxon>
        <taxon>Alphaproteobacteria</taxon>
        <taxon>Sphingomonadales</taxon>
        <taxon>Erythrobacteraceae</taxon>
        <taxon>Qipengyuania</taxon>
    </lineage>
</organism>
<evidence type="ECO:0000259" key="6">
    <source>
        <dbReference type="Pfam" id="PF05175"/>
    </source>
</evidence>
<dbReference type="InterPro" id="IPR007848">
    <property type="entry name" value="Small_mtfrase_dom"/>
</dbReference>
<dbReference type="InterPro" id="IPR050320">
    <property type="entry name" value="N5-glutamine_MTase"/>
</dbReference>
<evidence type="ECO:0000313" key="8">
    <source>
        <dbReference type="EMBL" id="MXO62859.1"/>
    </source>
</evidence>
<reference evidence="8 9" key="1">
    <citation type="submission" date="2019-12" db="EMBL/GenBank/DDBJ databases">
        <title>Genomic-based taxomic classification of the family Erythrobacteraceae.</title>
        <authorList>
            <person name="Xu L."/>
        </authorList>
    </citation>
    <scope>NUCLEOTIDE SEQUENCE [LARGE SCALE GENOMIC DNA]</scope>
    <source>
        <strain evidence="8 9">MCCC 1A09965</strain>
    </source>
</reference>
<dbReference type="Gene3D" id="3.40.50.150">
    <property type="entry name" value="Vaccinia Virus protein VP39"/>
    <property type="match status" value="1"/>
</dbReference>
<dbReference type="PROSITE" id="PS00092">
    <property type="entry name" value="N6_MTASE"/>
    <property type="match status" value="1"/>
</dbReference>
<keyword evidence="2 5" id="KW-0808">Transferase</keyword>
<protein>
    <recommendedName>
        <fullName evidence="5">Release factor glutamine methyltransferase</fullName>
        <shortName evidence="5">RF MTase</shortName>
        <ecNumber evidence="5">2.1.1.297</ecNumber>
    </recommendedName>
    <alternativeName>
        <fullName evidence="5">N5-glutamine methyltransferase PrmC</fullName>
    </alternativeName>
    <alternativeName>
        <fullName evidence="5">Protein-(glutamine-N5) MTase PrmC</fullName>
    </alternativeName>
    <alternativeName>
        <fullName evidence="5">Protein-glutamine N-methyltransferase PrmC</fullName>
    </alternativeName>
</protein>
<dbReference type="PANTHER" id="PTHR18895">
    <property type="entry name" value="HEMK METHYLTRANSFERASE"/>
    <property type="match status" value="1"/>
</dbReference>
<feature type="binding site" evidence="5">
    <location>
        <position position="138"/>
    </location>
    <ligand>
        <name>S-adenosyl-L-methionine</name>
        <dbReference type="ChEBI" id="CHEBI:59789"/>
    </ligand>
</feature>
<comment type="caution">
    <text evidence="8">The sequence shown here is derived from an EMBL/GenBank/DDBJ whole genome shotgun (WGS) entry which is preliminary data.</text>
</comment>
<dbReference type="InterPro" id="IPR002052">
    <property type="entry name" value="DNA_methylase_N6_adenine_CS"/>
</dbReference>
<dbReference type="EC" id="2.1.1.297" evidence="5"/>
<dbReference type="OrthoDB" id="9800643at2"/>
<dbReference type="RefSeq" id="WP_160673511.1">
    <property type="nucleotide sequence ID" value="NZ_WTYN01000001.1"/>
</dbReference>
<dbReference type="EMBL" id="WTYN01000001">
    <property type="protein sequence ID" value="MXO62859.1"/>
    <property type="molecule type" value="Genomic_DNA"/>
</dbReference>
<feature type="binding site" evidence="5">
    <location>
        <position position="167"/>
    </location>
    <ligand>
        <name>S-adenosyl-L-methionine</name>
        <dbReference type="ChEBI" id="CHEBI:59789"/>
    </ligand>
</feature>
<keyword evidence="1 5" id="KW-0489">Methyltransferase</keyword>
<keyword evidence="3 5" id="KW-0949">S-adenosyl-L-methionine</keyword>
<dbReference type="Pfam" id="PF05175">
    <property type="entry name" value="MTS"/>
    <property type="match status" value="1"/>
</dbReference>
<evidence type="ECO:0000313" key="9">
    <source>
        <dbReference type="Proteomes" id="UP000445582"/>
    </source>
</evidence>
<evidence type="ECO:0000256" key="5">
    <source>
        <dbReference type="HAMAP-Rule" id="MF_02126"/>
    </source>
</evidence>
<feature type="domain" description="Release factor glutamine methyltransferase N-terminal" evidence="7">
    <location>
        <begin position="6"/>
        <end position="72"/>
    </location>
</feature>
<evidence type="ECO:0000256" key="2">
    <source>
        <dbReference type="ARBA" id="ARBA00022679"/>
    </source>
</evidence>
<dbReference type="NCBIfam" id="TIGR00536">
    <property type="entry name" value="hemK_fam"/>
    <property type="match status" value="1"/>
</dbReference>
<dbReference type="CDD" id="cd02440">
    <property type="entry name" value="AdoMet_MTases"/>
    <property type="match status" value="1"/>
</dbReference>
<feature type="binding site" evidence="5">
    <location>
        <begin position="185"/>
        <end position="188"/>
    </location>
    <ligand>
        <name>substrate</name>
    </ligand>
</feature>
<dbReference type="Proteomes" id="UP000445582">
    <property type="component" value="Unassembled WGS sequence"/>
</dbReference>
<sequence length="284" mass="30088">MRTVAEALREAAERLSATSDTARLDAEILMAHALGMSRSDMLLKHMRDPMPESFAALVDRRALHEPVAHIVGRQEFYGLDLAVTPDTLIPRGDSETIVEAALDMAGDTGRVLDLGTGSGALLLAFLANRPGWTGVGTDRSPAALAVAHGNADALGIEGRARFFLLDWLQDGWSEDLGRFDLVLCNPPYVEADAALDPDVRLFEPAGALFAGPEGLDDYLHLVPQVSGLLAPGGTAIFEIGHRQAAAIAQIARVGGLECAVRQDLAGRDRAAILTRGVGKDGPNV</sequence>
<evidence type="ECO:0000256" key="3">
    <source>
        <dbReference type="ARBA" id="ARBA00022691"/>
    </source>
</evidence>
<dbReference type="PANTHER" id="PTHR18895:SF74">
    <property type="entry name" value="MTRF1L RELEASE FACTOR GLUTAMINE METHYLTRANSFERASE"/>
    <property type="match status" value="1"/>
</dbReference>
<evidence type="ECO:0000259" key="7">
    <source>
        <dbReference type="Pfam" id="PF17827"/>
    </source>
</evidence>
<proteinExistence type="inferred from homology"/>
<evidence type="ECO:0000256" key="1">
    <source>
        <dbReference type="ARBA" id="ARBA00022603"/>
    </source>
</evidence>
<dbReference type="NCBIfam" id="TIGR03534">
    <property type="entry name" value="RF_mod_PrmC"/>
    <property type="match status" value="1"/>
</dbReference>
<feature type="binding site" evidence="5">
    <location>
        <position position="185"/>
    </location>
    <ligand>
        <name>S-adenosyl-L-methionine</name>
        <dbReference type="ChEBI" id="CHEBI:59789"/>
    </ligand>
</feature>